<feature type="compositionally biased region" description="Acidic residues" evidence="3">
    <location>
        <begin position="258"/>
        <end position="277"/>
    </location>
</feature>
<protein>
    <recommendedName>
        <fullName evidence="4">PH domain-containing protein</fullName>
    </recommendedName>
</protein>
<dbReference type="STRING" id="930991.A0A0D0DVW4"/>
<feature type="region of interest" description="Disordered" evidence="3">
    <location>
        <begin position="857"/>
        <end position="876"/>
    </location>
</feature>
<feature type="compositionally biased region" description="Polar residues" evidence="3">
    <location>
        <begin position="307"/>
        <end position="316"/>
    </location>
</feature>
<evidence type="ECO:0000256" key="1">
    <source>
        <dbReference type="ARBA" id="ARBA00022618"/>
    </source>
</evidence>
<feature type="compositionally biased region" description="Basic and acidic residues" evidence="3">
    <location>
        <begin position="246"/>
        <end position="257"/>
    </location>
</feature>
<reference evidence="6" key="2">
    <citation type="submission" date="2015-01" db="EMBL/GenBank/DDBJ databases">
        <title>Evolutionary Origins and Diversification of the Mycorrhizal Mutualists.</title>
        <authorList>
            <consortium name="DOE Joint Genome Institute"/>
            <consortium name="Mycorrhizal Genomics Consortium"/>
            <person name="Kohler A."/>
            <person name="Kuo A."/>
            <person name="Nagy L.G."/>
            <person name="Floudas D."/>
            <person name="Copeland A."/>
            <person name="Barry K.W."/>
            <person name="Cichocki N."/>
            <person name="Veneault-Fourrey C."/>
            <person name="LaButti K."/>
            <person name="Lindquist E.A."/>
            <person name="Lipzen A."/>
            <person name="Lundell T."/>
            <person name="Morin E."/>
            <person name="Murat C."/>
            <person name="Riley R."/>
            <person name="Ohm R."/>
            <person name="Sun H."/>
            <person name="Tunlid A."/>
            <person name="Henrissat B."/>
            <person name="Grigoriev I.V."/>
            <person name="Hibbett D.S."/>
            <person name="Martin F."/>
        </authorList>
    </citation>
    <scope>NUCLEOTIDE SEQUENCE [LARGE SCALE GENOMIC DNA]</scope>
    <source>
        <strain evidence="6">Ve08.2h10</strain>
    </source>
</reference>
<name>A0A0D0DVW4_9AGAM</name>
<dbReference type="InterPro" id="IPR011993">
    <property type="entry name" value="PH-like_dom_sf"/>
</dbReference>
<dbReference type="InterPro" id="IPR052007">
    <property type="entry name" value="Bud4"/>
</dbReference>
<sequence length="1485" mass="162238">MSAQRSSAASPLRDRLLSNSPNPVQSSILRESAKGWCKSSSPTPNLGTTPLRISKREGKPAFPVVARRSSSSYKHLRTNNLVSKSPFKTQIPMPTPFGPSASSSSDTISTTGTRRVSGEKRPRPDSMHEQAENERPLAFKRERRQSKAYQGLIEKEPVTKSPFKRIASGEEEQPPPPVPPKPILAFTPALGLATPSPRPSPPTTLQTPLSHPITPSRPSLVSKRLHGPRAADQLSLDGKRQRRKTVTFDERCDVLEFDRDEDEDANPFVSDDEDDYGEPERRDDMENHFSQGQDNAVSYDDPDQDSFESVQLGETDQSITGIVDAMMQSAPTSAPGLGLPSTPSRLPSLPADLETDDGVPYGRLHHTERARRRASVSSPAISIPGLSFHNSDGSEQGSPSTPPGTAESSMDISSGSEVPLGRSAHAERARQDHETNEVEEDVNMMPPSPHPAKKSVRSEQHSNRNSLISRFEFQLPRNESSPKGAHAGLSNVDPFSVPRVKEEACLSELSFTSFDDPANLSIGQSEVSLSNLDLEAELQKVFRANQPDPKSDVPRLSDLIPHNSSFSTSTPPPLTPPLSFAGISSTSSYVSVNERGTEGEGSPTPQIPSASFVPLLTSGSPAIAPRPASLSGVALRRSSGSPTGFNMRRRSDSPRNFPSGLGAGSPALRSASPGIRTGSPLRATVSAQDLHGVHVPKTRISREDVQMRLMRKRSTDSPLGSPVPEQPEQKAWKEREKDVTDLIEETSKEEERRQDNVSFMTETSAEFATIETAEKRTLNSANVSIEGAVAPRRADNTTHDGVVSLGSSTAEPAQSNSGMLETSFDIGGGLGLGLRDSMSSTQLGEMRSALDRLMDDVNGSSCPSSKPSARSHVRVESVTEGIKVGQFNGRATSGTIGDESLRTETDMDFSMDDFCGEPIVQPTKAAPIAMRRAATDSVVYTGPGFRSPVDEYPDAAPSAKDAIRAREELILEKRRAARRRDEDEPMGYYTPPRPASQPPSTGRPSRRRSRSTGDAGALAKSDLLLDIGISETEEELLADSITKELRKLDPDRRQGNYRVREHEAIFASADVEQVSHMPVAGDVNGGKAWKAVRRPSDMNEYAKQIKEYRSQEKPGKAHGKVFVRVLGVKGLNIPIPQQSTALACTLNNGIHFVTTPETRLSKDARINQEFELIEHNKLEFTLTLKIRRDPHIIAQFKALVAPPPHPQPVPPPKSRGGMFSFLSSSPKKPASQATPPPAVPHKLPDNLARYLKQDGTLARAFISFKDVASRCDARLFELSYPLIGQRVETSASATTMELGEIVLQLFRLPSLPGVLSNQLPQSLDECLRGLRHVAWHKVTYFEGTLTQNGGDCTTWRRRKFRLTGASLIAFNDVTKKATATINLKKAVAIEDTQDTRAGALSPTNRYRDDYDSLCPVERSFRLVFPGDQEILFFADSDEEKARWLEILRALVGHIPPNHLWAELIWQRQQEATKLPHPSSSTTASS</sequence>
<feature type="region of interest" description="Disordered" evidence="3">
    <location>
        <begin position="545"/>
        <end position="678"/>
    </location>
</feature>
<feature type="region of interest" description="Disordered" evidence="3">
    <location>
        <begin position="974"/>
        <end position="1017"/>
    </location>
</feature>
<feature type="compositionally biased region" description="Polar residues" evidence="3">
    <location>
        <begin position="388"/>
        <end position="399"/>
    </location>
</feature>
<feature type="compositionally biased region" description="Basic and acidic residues" evidence="3">
    <location>
        <begin position="424"/>
        <end position="436"/>
    </location>
</feature>
<evidence type="ECO:0000256" key="3">
    <source>
        <dbReference type="SAM" id="MobiDB-lite"/>
    </source>
</evidence>
<feature type="domain" description="PH" evidence="4">
    <location>
        <begin position="1338"/>
        <end position="1452"/>
    </location>
</feature>
<dbReference type="SMART" id="SM00233">
    <property type="entry name" value="PH"/>
    <property type="match status" value="1"/>
</dbReference>
<dbReference type="EMBL" id="KN825558">
    <property type="protein sequence ID" value="KIK86105.1"/>
    <property type="molecule type" value="Genomic_DNA"/>
</dbReference>
<evidence type="ECO:0000256" key="2">
    <source>
        <dbReference type="ARBA" id="ARBA00023306"/>
    </source>
</evidence>
<feature type="compositionally biased region" description="Polar residues" evidence="3">
    <location>
        <begin position="582"/>
        <end position="591"/>
    </location>
</feature>
<feature type="compositionally biased region" description="Basic and acidic residues" evidence="3">
    <location>
        <begin position="278"/>
        <end position="287"/>
    </location>
</feature>
<reference evidence="5 6" key="1">
    <citation type="submission" date="2014-04" db="EMBL/GenBank/DDBJ databases">
        <authorList>
            <consortium name="DOE Joint Genome Institute"/>
            <person name="Kuo A."/>
            <person name="Kohler A."/>
            <person name="Jargeat P."/>
            <person name="Nagy L.G."/>
            <person name="Floudas D."/>
            <person name="Copeland A."/>
            <person name="Barry K.W."/>
            <person name="Cichocki N."/>
            <person name="Veneault-Fourrey C."/>
            <person name="LaButti K."/>
            <person name="Lindquist E.A."/>
            <person name="Lipzen A."/>
            <person name="Lundell T."/>
            <person name="Morin E."/>
            <person name="Murat C."/>
            <person name="Sun H."/>
            <person name="Tunlid A."/>
            <person name="Henrissat B."/>
            <person name="Grigoriev I.V."/>
            <person name="Hibbett D.S."/>
            <person name="Martin F."/>
            <person name="Nordberg H.P."/>
            <person name="Cantor M.N."/>
            <person name="Hua S.X."/>
        </authorList>
    </citation>
    <scope>NUCLEOTIDE SEQUENCE [LARGE SCALE GENOMIC DNA]</scope>
    <source>
        <strain evidence="5 6">Ve08.2h10</strain>
    </source>
</reference>
<feature type="compositionally biased region" description="Polar residues" evidence="3">
    <location>
        <begin position="38"/>
        <end position="48"/>
    </location>
</feature>
<proteinExistence type="predicted"/>
<dbReference type="OrthoDB" id="2123378at2759"/>
<feature type="compositionally biased region" description="Low complexity" evidence="3">
    <location>
        <begin position="375"/>
        <end position="384"/>
    </location>
</feature>
<feature type="compositionally biased region" description="Low complexity" evidence="3">
    <location>
        <begin position="860"/>
        <end position="870"/>
    </location>
</feature>
<gene>
    <name evidence="5" type="ORF">PAXRUDRAFT_831931</name>
</gene>
<dbReference type="GO" id="GO:0005525">
    <property type="term" value="F:GTP binding"/>
    <property type="evidence" value="ECO:0007669"/>
    <property type="project" value="TreeGrafter"/>
</dbReference>
<feature type="compositionally biased region" description="Polar residues" evidence="3">
    <location>
        <begin position="406"/>
        <end position="416"/>
    </location>
</feature>
<feature type="compositionally biased region" description="Low complexity" evidence="3">
    <location>
        <begin position="100"/>
        <end position="113"/>
    </location>
</feature>
<feature type="compositionally biased region" description="Low complexity" evidence="3">
    <location>
        <begin position="203"/>
        <end position="212"/>
    </location>
</feature>
<feature type="compositionally biased region" description="Pro residues" evidence="3">
    <location>
        <begin position="1203"/>
        <end position="1213"/>
    </location>
</feature>
<feature type="compositionally biased region" description="Basic and acidic residues" evidence="3">
    <location>
        <begin position="116"/>
        <end position="140"/>
    </location>
</feature>
<evidence type="ECO:0000313" key="5">
    <source>
        <dbReference type="EMBL" id="KIK86105.1"/>
    </source>
</evidence>
<keyword evidence="1" id="KW-0132">Cell division</keyword>
<organism evidence="5 6">
    <name type="scientific">Paxillus rubicundulus Ve08.2h10</name>
    <dbReference type="NCBI Taxonomy" id="930991"/>
    <lineage>
        <taxon>Eukaryota</taxon>
        <taxon>Fungi</taxon>
        <taxon>Dikarya</taxon>
        <taxon>Basidiomycota</taxon>
        <taxon>Agaricomycotina</taxon>
        <taxon>Agaricomycetes</taxon>
        <taxon>Agaricomycetidae</taxon>
        <taxon>Boletales</taxon>
        <taxon>Paxilineae</taxon>
        <taxon>Paxillaceae</taxon>
        <taxon>Paxillus</taxon>
    </lineage>
</organism>
<feature type="region of interest" description="Disordered" evidence="3">
    <location>
        <begin position="330"/>
        <end position="464"/>
    </location>
</feature>
<feature type="region of interest" description="Disordered" evidence="3">
    <location>
        <begin position="1203"/>
        <end position="1242"/>
    </location>
</feature>
<feature type="compositionally biased region" description="Basic residues" evidence="3">
    <location>
        <begin position="363"/>
        <end position="374"/>
    </location>
</feature>
<feature type="region of interest" description="Disordered" evidence="3">
    <location>
        <begin position="711"/>
        <end position="736"/>
    </location>
</feature>
<dbReference type="InParanoid" id="A0A0D0DVW4"/>
<feature type="compositionally biased region" description="Basic and acidic residues" evidence="3">
    <location>
        <begin position="727"/>
        <end position="736"/>
    </location>
</feature>
<dbReference type="Gene3D" id="2.30.29.30">
    <property type="entry name" value="Pleckstrin-homology domain (PH domain)/Phosphotyrosine-binding domain (PTB)"/>
    <property type="match status" value="1"/>
</dbReference>
<keyword evidence="2" id="KW-0131">Cell cycle</keyword>
<dbReference type="InterPro" id="IPR001849">
    <property type="entry name" value="PH_domain"/>
</dbReference>
<dbReference type="PROSITE" id="PS50003">
    <property type="entry name" value="PH_DOMAIN"/>
    <property type="match status" value="1"/>
</dbReference>
<dbReference type="PANTHER" id="PTHR36100:SF1">
    <property type="entry name" value="BUD SITE SELECTION PROTEIN 4"/>
    <property type="match status" value="1"/>
</dbReference>
<keyword evidence="6" id="KW-1185">Reference proteome</keyword>
<accession>A0A0D0DVW4</accession>
<dbReference type="PANTHER" id="PTHR36100">
    <property type="entry name" value="BUD SITE SELECTION PROTEIN 4"/>
    <property type="match status" value="1"/>
</dbReference>
<evidence type="ECO:0000313" key="6">
    <source>
        <dbReference type="Proteomes" id="UP000054538"/>
    </source>
</evidence>
<feature type="compositionally biased region" description="Polar residues" evidence="3">
    <location>
        <begin position="68"/>
        <end position="88"/>
    </location>
</feature>
<dbReference type="SUPFAM" id="SSF50729">
    <property type="entry name" value="PH domain-like"/>
    <property type="match status" value="1"/>
</dbReference>
<dbReference type="HOGENOM" id="CLU_004594_0_0_1"/>
<dbReference type="Proteomes" id="UP000054538">
    <property type="component" value="Unassembled WGS sequence"/>
</dbReference>
<dbReference type="GO" id="GO:0051301">
    <property type="term" value="P:cell division"/>
    <property type="evidence" value="ECO:0007669"/>
    <property type="project" value="UniProtKB-KW"/>
</dbReference>
<feature type="region of interest" description="Disordered" evidence="3">
    <location>
        <begin position="1"/>
        <end position="316"/>
    </location>
</feature>
<dbReference type="Pfam" id="PF00169">
    <property type="entry name" value="PH"/>
    <property type="match status" value="1"/>
</dbReference>
<feature type="compositionally biased region" description="Low complexity" evidence="3">
    <location>
        <begin position="335"/>
        <end position="350"/>
    </location>
</feature>
<evidence type="ECO:0000259" key="4">
    <source>
        <dbReference type="PROSITE" id="PS50003"/>
    </source>
</evidence>
<feature type="compositionally biased region" description="Polar residues" evidence="3">
    <location>
        <begin position="17"/>
        <end position="29"/>
    </location>
</feature>